<dbReference type="AlphaFoldDB" id="A0A2U1PV11"/>
<sequence length="160" mass="17784">MMRSHHLRQTLILLITLLLFSPPSIATPTAYEKLLEYDFPVGLLPLGVTGYELNENTGEFKAYLKETCTFKIQGYDLKYKSTISGVIEKGKLKNLKGISVKILIVWLNIVEVSVHGNELDFSVGIMSAGFGVSNFYESPQCGCGFDCNKLLSYDDVLMSS</sequence>
<dbReference type="Pfam" id="PF04398">
    <property type="entry name" value="DUF538"/>
    <property type="match status" value="1"/>
</dbReference>
<evidence type="ECO:0000313" key="3">
    <source>
        <dbReference type="Proteomes" id="UP000245207"/>
    </source>
</evidence>
<name>A0A2U1PV11_ARTAN</name>
<dbReference type="PANTHER" id="PTHR31676:SF196">
    <property type="entry name" value="DUF538 FAMILY PROTEIN"/>
    <property type="match status" value="1"/>
</dbReference>
<keyword evidence="1" id="KW-0732">Signal</keyword>
<dbReference type="InterPro" id="IPR036758">
    <property type="entry name" value="At5g01610-like"/>
</dbReference>
<dbReference type="Gene3D" id="2.30.240.10">
    <property type="entry name" value="At5g01610-like"/>
    <property type="match status" value="1"/>
</dbReference>
<feature type="signal peptide" evidence="1">
    <location>
        <begin position="1"/>
        <end position="26"/>
    </location>
</feature>
<reference evidence="2 3" key="1">
    <citation type="journal article" date="2018" name="Mol. Plant">
        <title>The genome of Artemisia annua provides insight into the evolution of Asteraceae family and artemisinin biosynthesis.</title>
        <authorList>
            <person name="Shen Q."/>
            <person name="Zhang L."/>
            <person name="Liao Z."/>
            <person name="Wang S."/>
            <person name="Yan T."/>
            <person name="Shi P."/>
            <person name="Liu M."/>
            <person name="Fu X."/>
            <person name="Pan Q."/>
            <person name="Wang Y."/>
            <person name="Lv Z."/>
            <person name="Lu X."/>
            <person name="Zhang F."/>
            <person name="Jiang W."/>
            <person name="Ma Y."/>
            <person name="Chen M."/>
            <person name="Hao X."/>
            <person name="Li L."/>
            <person name="Tang Y."/>
            <person name="Lv G."/>
            <person name="Zhou Y."/>
            <person name="Sun X."/>
            <person name="Brodelius P.E."/>
            <person name="Rose J.K.C."/>
            <person name="Tang K."/>
        </authorList>
    </citation>
    <scope>NUCLEOTIDE SEQUENCE [LARGE SCALE GENOMIC DNA]</scope>
    <source>
        <strain evidence="3">cv. Huhao1</strain>
        <tissue evidence="2">Leaf</tissue>
    </source>
</reference>
<feature type="chain" id="PRO_5015514135" description="Transmembrane protein" evidence="1">
    <location>
        <begin position="27"/>
        <end position="160"/>
    </location>
</feature>
<evidence type="ECO:0008006" key="4">
    <source>
        <dbReference type="Google" id="ProtNLM"/>
    </source>
</evidence>
<comment type="caution">
    <text evidence="2">The sequence shown here is derived from an EMBL/GenBank/DDBJ whole genome shotgun (WGS) entry which is preliminary data.</text>
</comment>
<protein>
    <recommendedName>
        <fullName evidence="4">Transmembrane protein</fullName>
    </recommendedName>
</protein>
<dbReference type="InterPro" id="IPR007493">
    <property type="entry name" value="DUF538"/>
</dbReference>
<dbReference type="EMBL" id="PKPP01000705">
    <property type="protein sequence ID" value="PWA89598.1"/>
    <property type="molecule type" value="Genomic_DNA"/>
</dbReference>
<dbReference type="SUPFAM" id="SSF141562">
    <property type="entry name" value="At5g01610-like"/>
    <property type="match status" value="1"/>
</dbReference>
<keyword evidence="3" id="KW-1185">Reference proteome</keyword>
<proteinExistence type="predicted"/>
<dbReference type="OrthoDB" id="1897482at2759"/>
<evidence type="ECO:0000256" key="1">
    <source>
        <dbReference type="SAM" id="SignalP"/>
    </source>
</evidence>
<dbReference type="PANTHER" id="PTHR31676">
    <property type="entry name" value="T31J12.3 PROTEIN-RELATED"/>
    <property type="match status" value="1"/>
</dbReference>
<dbReference type="STRING" id="35608.A0A2U1PV11"/>
<gene>
    <name evidence="2" type="ORF">CTI12_AA111010</name>
</gene>
<dbReference type="Proteomes" id="UP000245207">
    <property type="component" value="Unassembled WGS sequence"/>
</dbReference>
<organism evidence="2 3">
    <name type="scientific">Artemisia annua</name>
    <name type="common">Sweet wormwood</name>
    <dbReference type="NCBI Taxonomy" id="35608"/>
    <lineage>
        <taxon>Eukaryota</taxon>
        <taxon>Viridiplantae</taxon>
        <taxon>Streptophyta</taxon>
        <taxon>Embryophyta</taxon>
        <taxon>Tracheophyta</taxon>
        <taxon>Spermatophyta</taxon>
        <taxon>Magnoliopsida</taxon>
        <taxon>eudicotyledons</taxon>
        <taxon>Gunneridae</taxon>
        <taxon>Pentapetalae</taxon>
        <taxon>asterids</taxon>
        <taxon>campanulids</taxon>
        <taxon>Asterales</taxon>
        <taxon>Asteraceae</taxon>
        <taxon>Asteroideae</taxon>
        <taxon>Anthemideae</taxon>
        <taxon>Artemisiinae</taxon>
        <taxon>Artemisia</taxon>
    </lineage>
</organism>
<accession>A0A2U1PV11</accession>
<evidence type="ECO:0000313" key="2">
    <source>
        <dbReference type="EMBL" id="PWA89598.1"/>
    </source>
</evidence>